<sequence>MNDRPSEPVQETMSDEDFAMIVQEMIKTPGYYEERARRIAAINTYRDFLLSFGPIPNDLVREIRDEEDA</sequence>
<proteinExistence type="predicted"/>
<dbReference type="RefSeq" id="WP_161020013.1">
    <property type="nucleotide sequence ID" value="NZ_WWCP01000016.1"/>
</dbReference>
<dbReference type="AlphaFoldDB" id="A0A6L8MMS7"/>
<dbReference type="EMBL" id="WWCP01000016">
    <property type="protein sequence ID" value="MYM83212.1"/>
    <property type="molecule type" value="Genomic_DNA"/>
</dbReference>
<dbReference type="Proteomes" id="UP000474565">
    <property type="component" value="Unassembled WGS sequence"/>
</dbReference>
<reference evidence="1 2" key="1">
    <citation type="submission" date="2019-12" db="EMBL/GenBank/DDBJ databases">
        <title>Novel species isolated from a subtropical stream in China.</title>
        <authorList>
            <person name="Lu H."/>
        </authorList>
    </citation>
    <scope>NUCLEOTIDE SEQUENCE [LARGE SCALE GENOMIC DNA]</scope>
    <source>
        <strain evidence="1 2">FT50W</strain>
    </source>
</reference>
<name>A0A6L8MMS7_9BURK</name>
<organism evidence="1 2">
    <name type="scientific">Duganella lactea</name>
    <dbReference type="NCBI Taxonomy" id="2692173"/>
    <lineage>
        <taxon>Bacteria</taxon>
        <taxon>Pseudomonadati</taxon>
        <taxon>Pseudomonadota</taxon>
        <taxon>Betaproteobacteria</taxon>
        <taxon>Burkholderiales</taxon>
        <taxon>Oxalobacteraceae</taxon>
        <taxon>Telluria group</taxon>
        <taxon>Duganella</taxon>
    </lineage>
</organism>
<accession>A0A6L8MMS7</accession>
<evidence type="ECO:0000313" key="1">
    <source>
        <dbReference type="EMBL" id="MYM83212.1"/>
    </source>
</evidence>
<comment type="caution">
    <text evidence="1">The sequence shown here is derived from an EMBL/GenBank/DDBJ whole genome shotgun (WGS) entry which is preliminary data.</text>
</comment>
<gene>
    <name evidence="1" type="ORF">GTP44_14755</name>
</gene>
<protein>
    <submittedName>
        <fullName evidence="1">Uncharacterized protein</fullName>
    </submittedName>
</protein>
<evidence type="ECO:0000313" key="2">
    <source>
        <dbReference type="Proteomes" id="UP000474565"/>
    </source>
</evidence>